<dbReference type="EMBL" id="AE014074">
    <property type="protein sequence ID" value="AAM79851.1"/>
    <property type="molecule type" value="Genomic_DNA"/>
</dbReference>
<sequence>MKKPNRYPYSKSKFNGCIYQLHSASFKDEQYVEDLKSCGIHYQITKIGYFPDIFIKIDNLEQLQILIDKTGHDLILSKDQIWIYDDYME</sequence>
<dbReference type="Proteomes" id="UP000000564">
    <property type="component" value="Chromosome"/>
</dbReference>
<evidence type="ECO:0000313" key="2">
    <source>
        <dbReference type="Proteomes" id="UP000000564"/>
    </source>
</evidence>
<protein>
    <submittedName>
        <fullName evidence="1">Uncharacterized protein</fullName>
    </submittedName>
</protein>
<dbReference type="RefSeq" id="WP_011054754.1">
    <property type="nucleotide sequence ID" value="NC_004070.1"/>
</dbReference>
<name>A0A0H2UVM5_STRP3</name>
<proteinExistence type="predicted"/>
<dbReference type="AlphaFoldDB" id="A0A0H2UVM5"/>
<dbReference type="HOGENOM" id="CLU_189255_0_0_9"/>
<dbReference type="KEGG" id="spg:SpyM3_1244"/>
<reference evidence="1 2" key="1">
    <citation type="journal article" date="2002" name="Proc. Natl. Acad. Sci. U.S.A.">
        <title>Genome sequence of a serotype M3 strain of group A Streptococcus: phage-encoded toxins, the high-virulence phenotype, and clone emergence.</title>
        <authorList>
            <person name="Beres S.B."/>
            <person name="Sylva G.L."/>
            <person name="Barbian K.D."/>
            <person name="Lei B."/>
            <person name="Hoff J.S."/>
            <person name="Mammarella N.D."/>
            <person name="Liu M.Y."/>
            <person name="Smoot J.C."/>
            <person name="Porcella S.F."/>
            <person name="Parkins L.D."/>
            <person name="Campbell D.S."/>
            <person name="Smith T.M."/>
            <person name="McCormick J.K."/>
            <person name="Leung D.Y."/>
            <person name="Schlievert P.M."/>
            <person name="Musser J.M."/>
        </authorList>
    </citation>
    <scope>NUCLEOTIDE SEQUENCE [LARGE SCALE GENOMIC DNA]</scope>
    <source>
        <strain evidence="2">ATCC BAA-595 / MGAS315</strain>
    </source>
</reference>
<gene>
    <name evidence="1" type="ordered locus">SpyM3_1244</name>
</gene>
<organism evidence="1 2">
    <name type="scientific">Streptococcus pyogenes serotype M3 (strain ATCC BAA-595 / MGAS315)</name>
    <dbReference type="NCBI Taxonomy" id="198466"/>
    <lineage>
        <taxon>Bacteria</taxon>
        <taxon>Bacillati</taxon>
        <taxon>Bacillota</taxon>
        <taxon>Bacilli</taxon>
        <taxon>Lactobacillales</taxon>
        <taxon>Streptococcaceae</taxon>
        <taxon>Streptococcus</taxon>
    </lineage>
</organism>
<evidence type="ECO:0000313" key="1">
    <source>
        <dbReference type="EMBL" id="AAM79851.1"/>
    </source>
</evidence>
<accession>A0A0H2UVM5</accession>